<dbReference type="SMART" id="SM00388">
    <property type="entry name" value="HisKA"/>
    <property type="match status" value="1"/>
</dbReference>
<gene>
    <name evidence="9" type="ORF">GCM10007972_13860</name>
</gene>
<evidence type="ECO:0000256" key="5">
    <source>
        <dbReference type="ARBA" id="ARBA00022777"/>
    </source>
</evidence>
<comment type="caution">
    <text evidence="9">The sequence shown here is derived from an EMBL/GenBank/DDBJ whole genome shotgun (WGS) entry which is preliminary data.</text>
</comment>
<proteinExistence type="predicted"/>
<evidence type="ECO:0000256" key="4">
    <source>
        <dbReference type="ARBA" id="ARBA00022679"/>
    </source>
</evidence>
<dbReference type="CDD" id="cd00082">
    <property type="entry name" value="HisKA"/>
    <property type="match status" value="1"/>
</dbReference>
<dbReference type="InterPro" id="IPR013767">
    <property type="entry name" value="PAS_fold"/>
</dbReference>
<dbReference type="SMART" id="SM00387">
    <property type="entry name" value="HATPase_c"/>
    <property type="match status" value="1"/>
</dbReference>
<sequence>MTTGQLESKSDAGLAALPASSACAQLCRSAEIICPSVILIGIDIEGHILWMNEQARAVLYGLPPTHKTDTIFQLIETVDHPALTSNLRTLVRTCVNAVQIAFHLKTPMGKAPYLRGHIITTPKDPDSTDTYVISVHDVTPYSSEDDHFHKIIHQALEATIVHRDGKVLYANQKSADIFGVEDHQKMLDIHDVHSFIHPHDKDLFEQRDNHTKSEGISSEEFECRLISEKEKITWVRCRIGTILWNGRPATVTTFIDITDKKSEEHAQREREKLFTRILEISPDVVAISDCESGEYLWVNTAFSRFFGIPAKEVYGRTSLELGIWHSPEQRTQLLEILEEKGVVENFEARAHLANGQIHDTSLAATKIRFMSNDYIVTVGRDITQQKRQQKDLENSIVAAELANRSKTDFLTNMSHELRTPLNAIIGFSSLISGQVHGVITAPKYIEYADDIQNAGRHLLHIVNDLLDMSRIEAGKIDIYLEAFDILETYEQIERLLRERIIEAGLRITIHPPSQPLLVWADISRTKQIMINLLSNAIKFTPKGGDIHVSAKAKDDGSIAFSIKDTGIGMTEDEIATALSPFGQSDTSYTRQHDGIGLGIPIVEHLTTLQNGTFSIQSKPGEGTTVTITLPQAS</sequence>
<dbReference type="InterPro" id="IPR036097">
    <property type="entry name" value="HisK_dim/P_sf"/>
</dbReference>
<dbReference type="Pfam" id="PF08447">
    <property type="entry name" value="PAS_3"/>
    <property type="match status" value="1"/>
</dbReference>
<feature type="domain" description="PAS" evidence="8">
    <location>
        <begin position="270"/>
        <end position="339"/>
    </location>
</feature>
<dbReference type="InterPro" id="IPR004358">
    <property type="entry name" value="Sig_transdc_His_kin-like_C"/>
</dbReference>
<dbReference type="PROSITE" id="PS50112">
    <property type="entry name" value="PAS"/>
    <property type="match status" value="2"/>
</dbReference>
<comment type="catalytic activity">
    <reaction evidence="1">
        <text>ATP + protein L-histidine = ADP + protein N-phospho-L-histidine.</text>
        <dbReference type="EC" id="2.7.13.3"/>
    </reaction>
</comment>
<evidence type="ECO:0000259" key="8">
    <source>
        <dbReference type="PROSITE" id="PS50112"/>
    </source>
</evidence>
<evidence type="ECO:0000259" key="7">
    <source>
        <dbReference type="PROSITE" id="PS50109"/>
    </source>
</evidence>
<dbReference type="EC" id="2.7.13.3" evidence="2"/>
<dbReference type="InterPro" id="IPR005467">
    <property type="entry name" value="His_kinase_dom"/>
</dbReference>
<dbReference type="InterPro" id="IPR050736">
    <property type="entry name" value="Sensor_HK_Regulatory"/>
</dbReference>
<dbReference type="PRINTS" id="PR00344">
    <property type="entry name" value="BCTRLSENSOR"/>
</dbReference>
<dbReference type="SUPFAM" id="SSF55874">
    <property type="entry name" value="ATPase domain of HSP90 chaperone/DNA topoisomerase II/histidine kinase"/>
    <property type="match status" value="1"/>
</dbReference>
<dbReference type="InterPro" id="IPR000014">
    <property type="entry name" value="PAS"/>
</dbReference>
<dbReference type="SMART" id="SM00091">
    <property type="entry name" value="PAS"/>
    <property type="match status" value="3"/>
</dbReference>
<evidence type="ECO:0000313" key="9">
    <source>
        <dbReference type="EMBL" id="GGO10751.1"/>
    </source>
</evidence>
<dbReference type="Gene3D" id="3.30.565.10">
    <property type="entry name" value="Histidine kinase-like ATPase, C-terminal domain"/>
    <property type="match status" value="1"/>
</dbReference>
<dbReference type="Gene3D" id="1.10.287.130">
    <property type="match status" value="1"/>
</dbReference>
<keyword evidence="10" id="KW-1185">Reference proteome</keyword>
<keyword evidence="5" id="KW-0418">Kinase</keyword>
<dbReference type="Pfam" id="PF00989">
    <property type="entry name" value="PAS"/>
    <property type="match status" value="1"/>
</dbReference>
<dbReference type="Pfam" id="PF02518">
    <property type="entry name" value="HATPase_c"/>
    <property type="match status" value="1"/>
</dbReference>
<dbReference type="Pfam" id="PF00512">
    <property type="entry name" value="HisKA"/>
    <property type="match status" value="1"/>
</dbReference>
<evidence type="ECO:0000313" key="10">
    <source>
        <dbReference type="Proteomes" id="UP000602381"/>
    </source>
</evidence>
<dbReference type="InterPro" id="IPR036890">
    <property type="entry name" value="HATPase_C_sf"/>
</dbReference>
<dbReference type="PANTHER" id="PTHR43711:SF26">
    <property type="entry name" value="SENSOR HISTIDINE KINASE RCSC"/>
    <property type="match status" value="1"/>
</dbReference>
<dbReference type="CDD" id="cd00130">
    <property type="entry name" value="PAS"/>
    <property type="match status" value="2"/>
</dbReference>
<evidence type="ECO:0000256" key="2">
    <source>
        <dbReference type="ARBA" id="ARBA00012438"/>
    </source>
</evidence>
<accession>A0ABQ2LCT7</accession>
<feature type="domain" description="PAS" evidence="8">
    <location>
        <begin position="160"/>
        <end position="215"/>
    </location>
</feature>
<dbReference type="InterPro" id="IPR003594">
    <property type="entry name" value="HATPase_dom"/>
</dbReference>
<name>A0ABQ2LCT7_9PROT</name>
<dbReference type="EMBL" id="BMOV01000004">
    <property type="protein sequence ID" value="GGO10751.1"/>
    <property type="molecule type" value="Genomic_DNA"/>
</dbReference>
<dbReference type="NCBIfam" id="TIGR00229">
    <property type="entry name" value="sensory_box"/>
    <property type="match status" value="2"/>
</dbReference>
<keyword evidence="6" id="KW-0902">Two-component regulatory system</keyword>
<evidence type="ECO:0000256" key="1">
    <source>
        <dbReference type="ARBA" id="ARBA00000085"/>
    </source>
</evidence>
<keyword evidence="3" id="KW-0597">Phosphoprotein</keyword>
<dbReference type="InterPro" id="IPR003661">
    <property type="entry name" value="HisK_dim/P_dom"/>
</dbReference>
<dbReference type="SUPFAM" id="SSF55785">
    <property type="entry name" value="PYP-like sensor domain (PAS domain)"/>
    <property type="match status" value="2"/>
</dbReference>
<dbReference type="Gene3D" id="3.30.450.20">
    <property type="entry name" value="PAS domain"/>
    <property type="match status" value="2"/>
</dbReference>
<dbReference type="Proteomes" id="UP000602381">
    <property type="component" value="Unassembled WGS sequence"/>
</dbReference>
<protein>
    <recommendedName>
        <fullName evidence="2">histidine kinase</fullName>
        <ecNumber evidence="2">2.7.13.3</ecNumber>
    </recommendedName>
</protein>
<dbReference type="SUPFAM" id="SSF47384">
    <property type="entry name" value="Homodimeric domain of signal transducing histidine kinase"/>
    <property type="match status" value="1"/>
</dbReference>
<dbReference type="PANTHER" id="PTHR43711">
    <property type="entry name" value="TWO-COMPONENT HISTIDINE KINASE"/>
    <property type="match status" value="1"/>
</dbReference>
<reference evidence="10" key="1">
    <citation type="journal article" date="2019" name="Int. J. Syst. Evol. Microbiol.">
        <title>The Global Catalogue of Microorganisms (GCM) 10K type strain sequencing project: providing services to taxonomists for standard genome sequencing and annotation.</title>
        <authorList>
            <consortium name="The Broad Institute Genomics Platform"/>
            <consortium name="The Broad Institute Genome Sequencing Center for Infectious Disease"/>
            <person name="Wu L."/>
            <person name="Ma J."/>
        </authorList>
    </citation>
    <scope>NUCLEOTIDE SEQUENCE [LARGE SCALE GENOMIC DNA]</scope>
    <source>
        <strain evidence="10">JCM 17843</strain>
    </source>
</reference>
<keyword evidence="4" id="KW-0808">Transferase</keyword>
<dbReference type="InterPro" id="IPR035965">
    <property type="entry name" value="PAS-like_dom_sf"/>
</dbReference>
<dbReference type="RefSeq" id="WP_188873683.1">
    <property type="nucleotide sequence ID" value="NZ_BMOV01000004.1"/>
</dbReference>
<organism evidence="9 10">
    <name type="scientific">Iodidimonas muriae</name>
    <dbReference type="NCBI Taxonomy" id="261467"/>
    <lineage>
        <taxon>Bacteria</taxon>
        <taxon>Pseudomonadati</taxon>
        <taxon>Pseudomonadota</taxon>
        <taxon>Alphaproteobacteria</taxon>
        <taxon>Iodidimonadales</taxon>
        <taxon>Iodidimonadaceae</taxon>
        <taxon>Iodidimonas</taxon>
    </lineage>
</organism>
<evidence type="ECO:0000256" key="6">
    <source>
        <dbReference type="ARBA" id="ARBA00023012"/>
    </source>
</evidence>
<dbReference type="PROSITE" id="PS50109">
    <property type="entry name" value="HIS_KIN"/>
    <property type="match status" value="1"/>
</dbReference>
<evidence type="ECO:0000256" key="3">
    <source>
        <dbReference type="ARBA" id="ARBA00022553"/>
    </source>
</evidence>
<dbReference type="InterPro" id="IPR013655">
    <property type="entry name" value="PAS_fold_3"/>
</dbReference>
<feature type="domain" description="Histidine kinase" evidence="7">
    <location>
        <begin position="412"/>
        <end position="633"/>
    </location>
</feature>